<name>A0ABT3IRE4_9BACT</name>
<dbReference type="Pfam" id="PF14322">
    <property type="entry name" value="SusD-like_3"/>
    <property type="match status" value="1"/>
</dbReference>
<feature type="domain" description="RagB/SusD" evidence="6">
    <location>
        <begin position="314"/>
        <end position="408"/>
    </location>
</feature>
<dbReference type="InterPro" id="IPR011990">
    <property type="entry name" value="TPR-like_helical_dom_sf"/>
</dbReference>
<keyword evidence="3" id="KW-0732">Signal</keyword>
<organism evidence="8 9">
    <name type="scientific">Chitinophaga nivalis</name>
    <dbReference type="NCBI Taxonomy" id="2991709"/>
    <lineage>
        <taxon>Bacteria</taxon>
        <taxon>Pseudomonadati</taxon>
        <taxon>Bacteroidota</taxon>
        <taxon>Chitinophagia</taxon>
        <taxon>Chitinophagales</taxon>
        <taxon>Chitinophagaceae</taxon>
        <taxon>Chitinophaga</taxon>
    </lineage>
</organism>
<dbReference type="InterPro" id="IPR012944">
    <property type="entry name" value="SusD_RagB_dom"/>
</dbReference>
<comment type="similarity">
    <text evidence="2">Belongs to the SusD family.</text>
</comment>
<dbReference type="RefSeq" id="WP_264733331.1">
    <property type="nucleotide sequence ID" value="NZ_JAPDNR010000001.1"/>
</dbReference>
<evidence type="ECO:0000313" key="9">
    <source>
        <dbReference type="Proteomes" id="UP001207742"/>
    </source>
</evidence>
<evidence type="ECO:0000256" key="1">
    <source>
        <dbReference type="ARBA" id="ARBA00004442"/>
    </source>
</evidence>
<dbReference type="Pfam" id="PF07980">
    <property type="entry name" value="SusD_RagB"/>
    <property type="match status" value="1"/>
</dbReference>
<dbReference type="SUPFAM" id="SSF48452">
    <property type="entry name" value="TPR-like"/>
    <property type="match status" value="1"/>
</dbReference>
<dbReference type="EMBL" id="JAPDNS010000002">
    <property type="protein sequence ID" value="MCW3486515.1"/>
    <property type="molecule type" value="Genomic_DNA"/>
</dbReference>
<dbReference type="Proteomes" id="UP001207742">
    <property type="component" value="Unassembled WGS sequence"/>
</dbReference>
<dbReference type="Gene3D" id="1.25.40.390">
    <property type="match status" value="1"/>
</dbReference>
<keyword evidence="4" id="KW-0472">Membrane</keyword>
<proteinExistence type="inferred from homology"/>
<evidence type="ECO:0000256" key="4">
    <source>
        <dbReference type="ARBA" id="ARBA00023136"/>
    </source>
</evidence>
<evidence type="ECO:0000259" key="6">
    <source>
        <dbReference type="Pfam" id="PF07980"/>
    </source>
</evidence>
<accession>A0ABT3IRE4</accession>
<evidence type="ECO:0000256" key="3">
    <source>
        <dbReference type="ARBA" id="ARBA00022729"/>
    </source>
</evidence>
<evidence type="ECO:0000259" key="7">
    <source>
        <dbReference type="Pfam" id="PF14322"/>
    </source>
</evidence>
<evidence type="ECO:0000313" key="8">
    <source>
        <dbReference type="EMBL" id="MCW3486515.1"/>
    </source>
</evidence>
<comment type="caution">
    <text evidence="8">The sequence shown here is derived from an EMBL/GenBank/DDBJ whole genome shotgun (WGS) entry which is preliminary data.</text>
</comment>
<reference evidence="8 9" key="1">
    <citation type="submission" date="2022-10" db="EMBL/GenBank/DDBJ databases">
        <title>Chitinophaga nivalis PC15 sp. nov., isolated from Pyeongchang county, South Korea.</title>
        <authorList>
            <person name="Trinh H.N."/>
        </authorList>
    </citation>
    <scope>NUCLEOTIDE SEQUENCE [LARGE SCALE GENOMIC DNA]</scope>
    <source>
        <strain evidence="8 9">PC14</strain>
    </source>
</reference>
<evidence type="ECO:0000256" key="5">
    <source>
        <dbReference type="ARBA" id="ARBA00023237"/>
    </source>
</evidence>
<comment type="subcellular location">
    <subcellularLocation>
        <location evidence="1">Cell outer membrane</location>
    </subcellularLocation>
</comment>
<evidence type="ECO:0000256" key="2">
    <source>
        <dbReference type="ARBA" id="ARBA00006275"/>
    </source>
</evidence>
<feature type="domain" description="SusD-like N-terminal" evidence="7">
    <location>
        <begin position="22"/>
        <end position="225"/>
    </location>
</feature>
<keyword evidence="5" id="KW-0998">Cell outer membrane</keyword>
<dbReference type="PROSITE" id="PS51257">
    <property type="entry name" value="PROKAR_LIPOPROTEIN"/>
    <property type="match status" value="1"/>
</dbReference>
<protein>
    <submittedName>
        <fullName evidence="8">RagB/SusD family nutrient uptake outer membrane protein</fullName>
    </submittedName>
</protein>
<sequence length="446" mass="50519">MMRKIIYATGLVLAITATSCKKYLDIVPVGQVIPRTVADFKKELNKAYSEADYDKGLTLWRTDEVKMNESRSSDVERVRNHFIWDENGVTTTGLTFNWQKKYKIIFYANHLIQELPDATGGVAGEKEQLMGEAHLLRAYQYFNQVNLYGKHYNAATAATDKAVPLIVKIDMEEVAPRSTVKAVYDQIFTDLQTGLSLVNVDAFETASSYKFGKISGNALATRIYLYTGQWEKALAAARAVLEKKNTLVDFNTSTELPTVYNSKEAILAYEVIYSAQMLLPAFVSDQLLSMYNAEGDLRLKRFYGKDSKGNNTVIKIKYADNNYRQSFRVAEIYLSAAEAAANLQQPEVARTYLNTLKQNRLTPAFYQAEVTRVAALTGKALLQEIYDERARELAFEGHRWFDLRRTSQPAITHMLKGKAYTLNALDARYIVRIPTEAIRYNPLLAD</sequence>
<keyword evidence="9" id="KW-1185">Reference proteome</keyword>
<dbReference type="InterPro" id="IPR033985">
    <property type="entry name" value="SusD-like_N"/>
</dbReference>
<gene>
    <name evidence="8" type="ORF">OL497_21615</name>
</gene>